<proteinExistence type="predicted"/>
<accession>A0A0F9MGI4</accession>
<gene>
    <name evidence="1" type="ORF">LCGC14_1463050</name>
</gene>
<dbReference type="AlphaFoldDB" id="A0A0F9MGI4"/>
<evidence type="ECO:0000313" key="1">
    <source>
        <dbReference type="EMBL" id="KKM68227.1"/>
    </source>
</evidence>
<reference evidence="1" key="1">
    <citation type="journal article" date="2015" name="Nature">
        <title>Complex archaea that bridge the gap between prokaryotes and eukaryotes.</title>
        <authorList>
            <person name="Spang A."/>
            <person name="Saw J.H."/>
            <person name="Jorgensen S.L."/>
            <person name="Zaremba-Niedzwiedzka K."/>
            <person name="Martijn J."/>
            <person name="Lind A.E."/>
            <person name="van Eijk R."/>
            <person name="Schleper C."/>
            <person name="Guy L."/>
            <person name="Ettema T.J."/>
        </authorList>
    </citation>
    <scope>NUCLEOTIDE SEQUENCE</scope>
</reference>
<dbReference type="EMBL" id="LAZR01010207">
    <property type="protein sequence ID" value="KKM68227.1"/>
    <property type="molecule type" value="Genomic_DNA"/>
</dbReference>
<sequence length="239" mass="26224">MAVTTTPTDIIVAAYAKSIKNKPAHIATEATELLQLVIRSLRGLYSVGARVNPTFFAEDDDITLGSGAWARPEIAESIFWIERVAGTTGGTGSAGDEVKVVPFNDRAAEVGMNAVYEFAQKFKSAGNTPDPTGGDLKFYYSKRPTDPADVDSVLDALWQESYNELLILEVAIYLAIKDSRETEIRNLKGERDSWARLFIQFLEHSTAGRIHRFGQRHTIVTNRLIPLESMFAGGANLAA</sequence>
<name>A0A0F9MGI4_9ZZZZ</name>
<protein>
    <submittedName>
        <fullName evidence="1">Uncharacterized protein</fullName>
    </submittedName>
</protein>
<organism evidence="1">
    <name type="scientific">marine sediment metagenome</name>
    <dbReference type="NCBI Taxonomy" id="412755"/>
    <lineage>
        <taxon>unclassified sequences</taxon>
        <taxon>metagenomes</taxon>
        <taxon>ecological metagenomes</taxon>
    </lineage>
</organism>
<comment type="caution">
    <text evidence="1">The sequence shown here is derived from an EMBL/GenBank/DDBJ whole genome shotgun (WGS) entry which is preliminary data.</text>
</comment>